<feature type="transmembrane region" description="Helical" evidence="1">
    <location>
        <begin position="97"/>
        <end position="113"/>
    </location>
</feature>
<feature type="transmembrane region" description="Helical" evidence="1">
    <location>
        <begin position="307"/>
        <end position="327"/>
    </location>
</feature>
<dbReference type="InterPro" id="IPR004697">
    <property type="entry name" value="AbgT"/>
</dbReference>
<reference evidence="2" key="1">
    <citation type="submission" date="2022-03" db="EMBL/GenBank/DDBJ databases">
        <title>Brevibacterium spongiae sp. nov., isolated from marine sponge.</title>
        <authorList>
            <person name="Li Z."/>
            <person name="Zhang M."/>
        </authorList>
    </citation>
    <scope>NUCLEOTIDE SEQUENCE</scope>
    <source>
        <strain evidence="2">WHS-Z9</strain>
    </source>
</reference>
<feature type="transmembrane region" description="Helical" evidence="1">
    <location>
        <begin position="417"/>
        <end position="435"/>
    </location>
</feature>
<evidence type="ECO:0000313" key="2">
    <source>
        <dbReference type="EMBL" id="UVI36174.1"/>
    </source>
</evidence>
<dbReference type="PANTHER" id="PTHR30282:SF0">
    <property type="entry name" value="P-AMINOBENZOYL-GLUTAMATE TRANSPORT PROTEIN"/>
    <property type="match status" value="1"/>
</dbReference>
<keyword evidence="1" id="KW-0812">Transmembrane</keyword>
<gene>
    <name evidence="2" type="ORF">L1F31_00470</name>
</gene>
<feature type="transmembrane region" description="Helical" evidence="1">
    <location>
        <begin position="348"/>
        <end position="368"/>
    </location>
</feature>
<feature type="transmembrane region" description="Helical" evidence="1">
    <location>
        <begin position="388"/>
        <end position="410"/>
    </location>
</feature>
<dbReference type="RefSeq" id="WP_265418781.1">
    <property type="nucleotide sequence ID" value="NZ_CP093443.1"/>
</dbReference>
<proteinExistence type="predicted"/>
<feature type="transmembrane region" description="Helical" evidence="1">
    <location>
        <begin position="40"/>
        <end position="62"/>
    </location>
</feature>
<keyword evidence="3" id="KW-1185">Reference proteome</keyword>
<keyword evidence="1" id="KW-0472">Membrane</keyword>
<sequence length="514" mass="54474">MKPTTTTATAQTTEQEKLPLVIRALNVIEVVGNKLPNPFWLFWILAAILAVCSLILSFAGAGVEDPGTGEWTPVNNLLSGSGIAMAVSTALDAYETFPPLITIMVVIMGVALAERTGLLSTAMKVSIARVPAGLIVFTVAFMGTVSHVASAAAYVILVPLGGMVFKAVGRSPVLGVIVAYTSIASGYDASPIPTPNDAIFAGITTAAANIIDPDYIVTPIGNWYFNIASSILLAIVITIVTELVLTKRDNLEADEDAEHEDLVITDKERSALKWSMFAVIAAVIAIVVLVVPDGAPLRGDGPIGESPFLTGIAFLIALLFGIGGIVYGFREGTIETWSDVPKLMGQGLASISGVLVLFFAIAQFLEYFEWTNIGMLVSVSVSELFTGLGLPTWVVFILVLLVLSIVNVLITSGSAMWAIMAPVIVPLLMLLEVPPETSQALFRIADSGSTSITPMSPYFILALGFMQKYQKSAGIGTLASHTLPLAICMTISWSLLFFLWWGLGIPLGPDAPVR</sequence>
<feature type="transmembrane region" description="Helical" evidence="1">
    <location>
        <begin position="274"/>
        <end position="295"/>
    </location>
</feature>
<accession>A0ABY5SSY5</accession>
<keyword evidence="1" id="KW-1133">Transmembrane helix</keyword>
<dbReference type="EMBL" id="CP093443">
    <property type="protein sequence ID" value="UVI36174.1"/>
    <property type="molecule type" value="Genomic_DNA"/>
</dbReference>
<organism evidence="2 3">
    <name type="scientific">Brevibacterium spongiae</name>
    <dbReference type="NCBI Taxonomy" id="2909672"/>
    <lineage>
        <taxon>Bacteria</taxon>
        <taxon>Bacillati</taxon>
        <taxon>Actinomycetota</taxon>
        <taxon>Actinomycetes</taxon>
        <taxon>Micrococcales</taxon>
        <taxon>Brevibacteriaceae</taxon>
        <taxon>Brevibacterium</taxon>
    </lineage>
</organism>
<dbReference type="Pfam" id="PF03806">
    <property type="entry name" value="ABG_transport"/>
    <property type="match status" value="1"/>
</dbReference>
<feature type="transmembrane region" description="Helical" evidence="1">
    <location>
        <begin position="447"/>
        <end position="466"/>
    </location>
</feature>
<name>A0ABY5SSY5_9MICO</name>
<feature type="transmembrane region" description="Helical" evidence="1">
    <location>
        <begin position="478"/>
        <end position="503"/>
    </location>
</feature>
<evidence type="ECO:0000313" key="3">
    <source>
        <dbReference type="Proteomes" id="UP001064879"/>
    </source>
</evidence>
<dbReference type="Proteomes" id="UP001064879">
    <property type="component" value="Chromosome"/>
</dbReference>
<dbReference type="PANTHER" id="PTHR30282">
    <property type="entry name" value="P-AMINOBENZOYL GLUTAMATE TRANSPORTER"/>
    <property type="match status" value="1"/>
</dbReference>
<protein>
    <submittedName>
        <fullName evidence="2">AbgT family transporter</fullName>
    </submittedName>
</protein>
<feature type="transmembrane region" description="Helical" evidence="1">
    <location>
        <begin position="223"/>
        <end position="245"/>
    </location>
</feature>
<feature type="transmembrane region" description="Helical" evidence="1">
    <location>
        <begin position="134"/>
        <end position="157"/>
    </location>
</feature>
<evidence type="ECO:0000256" key="1">
    <source>
        <dbReference type="SAM" id="Phobius"/>
    </source>
</evidence>